<dbReference type="Proteomes" id="UP000218334">
    <property type="component" value="Unassembled WGS sequence"/>
</dbReference>
<accession>A0A2H3BZZ5</accession>
<dbReference type="AlphaFoldDB" id="A0A2H3BZZ5"/>
<reference evidence="2" key="1">
    <citation type="journal article" date="2017" name="Nat. Ecol. Evol.">
        <title>Genome expansion and lineage-specific genetic innovations in the forest pathogenic fungi Armillaria.</title>
        <authorList>
            <person name="Sipos G."/>
            <person name="Prasanna A.N."/>
            <person name="Walter M.C."/>
            <person name="O'Connor E."/>
            <person name="Balint B."/>
            <person name="Krizsan K."/>
            <person name="Kiss B."/>
            <person name="Hess J."/>
            <person name="Varga T."/>
            <person name="Slot J."/>
            <person name="Riley R."/>
            <person name="Boka B."/>
            <person name="Rigling D."/>
            <person name="Barry K."/>
            <person name="Lee J."/>
            <person name="Mihaltcheva S."/>
            <person name="LaButti K."/>
            <person name="Lipzen A."/>
            <person name="Waldron R."/>
            <person name="Moloney N.M."/>
            <person name="Sperisen C."/>
            <person name="Kredics L."/>
            <person name="Vagvoelgyi C."/>
            <person name="Patrignani A."/>
            <person name="Fitzpatrick D."/>
            <person name="Nagy I."/>
            <person name="Doyle S."/>
            <person name="Anderson J.B."/>
            <person name="Grigoriev I.V."/>
            <person name="Gueldener U."/>
            <person name="Muensterkoetter M."/>
            <person name="Nagy L.G."/>
        </authorList>
    </citation>
    <scope>NUCLEOTIDE SEQUENCE [LARGE SCALE GENOMIC DNA]</scope>
    <source>
        <strain evidence="2">28-4</strain>
    </source>
</reference>
<name>A0A2H3BZZ5_9AGAR</name>
<sequence>MTVHYEFYQPETGWNIIWILELDGPPASATTTTTTTCLGSALFVAPFTSTYFPIAVSTPDQEAVKPSESIDYAAPPSRQARSTEPTNYILFQNTLTKAPGDVPSSNIEDDVYPKSRIVTATSTRAATPVNHHRVQTVESGGSKRCTRQANLQFAAVCLNSFLFVSSCFDLNSKQGYVLGSGANAYLDGGGGCARDGGGRERKREIEEMAVVQEACEGGRLVDVGRNVCARRASQYRPRSLHHVGHVCTGLTKYLKLIFAVATTTTSPFVGLLPLNADKDAVSPTIRFSLTESIATRRITIAGRSLREQAQVSMDAGVVNDRLPYLPPLCAIQKASTAVQSVNALIQSVMPEVNIFNPLARLRTNFHDGDDLALNSLSDPIFPPIFGACPPDTLPVKVVLDDRESSIKAKQINYPWDLFKKMRKT</sequence>
<evidence type="ECO:0000313" key="1">
    <source>
        <dbReference type="EMBL" id="PBK76409.1"/>
    </source>
</evidence>
<evidence type="ECO:0000313" key="2">
    <source>
        <dbReference type="Proteomes" id="UP000218334"/>
    </source>
</evidence>
<keyword evidence="2" id="KW-1185">Reference proteome</keyword>
<proteinExistence type="predicted"/>
<organism evidence="1 2">
    <name type="scientific">Armillaria solidipes</name>
    <dbReference type="NCBI Taxonomy" id="1076256"/>
    <lineage>
        <taxon>Eukaryota</taxon>
        <taxon>Fungi</taxon>
        <taxon>Dikarya</taxon>
        <taxon>Basidiomycota</taxon>
        <taxon>Agaricomycotina</taxon>
        <taxon>Agaricomycetes</taxon>
        <taxon>Agaricomycetidae</taxon>
        <taxon>Agaricales</taxon>
        <taxon>Marasmiineae</taxon>
        <taxon>Physalacriaceae</taxon>
        <taxon>Armillaria</taxon>
    </lineage>
</organism>
<gene>
    <name evidence="1" type="ORF">ARMSODRAFT_969126</name>
</gene>
<dbReference type="EMBL" id="KZ293416">
    <property type="protein sequence ID" value="PBK76409.1"/>
    <property type="molecule type" value="Genomic_DNA"/>
</dbReference>
<protein>
    <submittedName>
        <fullName evidence="1">Uncharacterized protein</fullName>
    </submittedName>
</protein>